<proteinExistence type="predicted"/>
<reference evidence="1 2" key="1">
    <citation type="journal article" date="2013" name="Nat. Genet.">
        <title>The genome of the hydatid tapeworm Echinococcus granulosus.</title>
        <authorList>
            <person name="Zheng H."/>
            <person name="Zhang W."/>
            <person name="Zhang L."/>
            <person name="Zhang Z."/>
            <person name="Li J."/>
            <person name="Lu G."/>
            <person name="Zhu Y."/>
            <person name="Wang Y."/>
            <person name="Huang Y."/>
            <person name="Liu J."/>
            <person name="Kang H."/>
            <person name="Chen J."/>
            <person name="Wang L."/>
            <person name="Chen A."/>
            <person name="Yu S."/>
            <person name="Gao Z."/>
            <person name="Jin L."/>
            <person name="Gu W."/>
            <person name="Wang Z."/>
            <person name="Zhao L."/>
            <person name="Shi B."/>
            <person name="Wen H."/>
            <person name="Lin R."/>
            <person name="Jones M.K."/>
            <person name="Brejova B."/>
            <person name="Vinar T."/>
            <person name="Zhao G."/>
            <person name="McManus D.P."/>
            <person name="Chen Z."/>
            <person name="Zhou Y."/>
            <person name="Wang S."/>
        </authorList>
    </citation>
    <scope>NUCLEOTIDE SEQUENCE [LARGE SCALE GENOMIC DNA]</scope>
</reference>
<dbReference type="AlphaFoldDB" id="W6UDC3"/>
<keyword evidence="2" id="KW-1185">Reference proteome</keyword>
<gene>
    <name evidence="1" type="ORF">EGR_06360</name>
</gene>
<evidence type="ECO:0000313" key="1">
    <source>
        <dbReference type="EMBL" id="EUB58811.1"/>
    </source>
</evidence>
<comment type="caution">
    <text evidence="1">The sequence shown here is derived from an EMBL/GenBank/DDBJ whole genome shotgun (WGS) entry which is preliminary data.</text>
</comment>
<protein>
    <submittedName>
        <fullName evidence="1">Uncharacterized protein</fullName>
    </submittedName>
</protein>
<dbReference type="CTD" id="36342075"/>
<dbReference type="Proteomes" id="UP000019149">
    <property type="component" value="Unassembled WGS sequence"/>
</dbReference>
<accession>W6UDC3</accession>
<dbReference type="RefSeq" id="XP_024350007.1">
    <property type="nucleotide sequence ID" value="XM_024495609.1"/>
</dbReference>
<name>W6UDC3_ECHGR</name>
<dbReference type="EMBL" id="APAU02000055">
    <property type="protein sequence ID" value="EUB58811.1"/>
    <property type="molecule type" value="Genomic_DNA"/>
</dbReference>
<organism evidence="1 2">
    <name type="scientific">Echinococcus granulosus</name>
    <name type="common">Hydatid tapeworm</name>
    <dbReference type="NCBI Taxonomy" id="6210"/>
    <lineage>
        <taxon>Eukaryota</taxon>
        <taxon>Metazoa</taxon>
        <taxon>Spiralia</taxon>
        <taxon>Lophotrochozoa</taxon>
        <taxon>Platyhelminthes</taxon>
        <taxon>Cestoda</taxon>
        <taxon>Eucestoda</taxon>
        <taxon>Cyclophyllidea</taxon>
        <taxon>Taeniidae</taxon>
        <taxon>Echinococcus</taxon>
        <taxon>Echinococcus granulosus group</taxon>
    </lineage>
</organism>
<dbReference type="GeneID" id="36342075"/>
<sequence>MIRLPPVEINAQADPGWGTPSTDRILKTAGWFDDLGPIPLA</sequence>
<dbReference type="KEGG" id="egl:EGR_06360"/>
<evidence type="ECO:0000313" key="2">
    <source>
        <dbReference type="Proteomes" id="UP000019149"/>
    </source>
</evidence>